<comment type="similarity">
    <text evidence="2">Belongs to the SusD family.</text>
</comment>
<feature type="signal peptide" evidence="6">
    <location>
        <begin position="1"/>
        <end position="21"/>
    </location>
</feature>
<keyword evidence="3 6" id="KW-0732">Signal</keyword>
<proteinExistence type="inferred from homology"/>
<dbReference type="SUPFAM" id="SSF48452">
    <property type="entry name" value="TPR-like"/>
    <property type="match status" value="1"/>
</dbReference>
<evidence type="ECO:0000256" key="3">
    <source>
        <dbReference type="ARBA" id="ARBA00022729"/>
    </source>
</evidence>
<evidence type="ECO:0000256" key="5">
    <source>
        <dbReference type="ARBA" id="ARBA00023237"/>
    </source>
</evidence>
<dbReference type="CDD" id="cd08977">
    <property type="entry name" value="SusD"/>
    <property type="match status" value="1"/>
</dbReference>
<feature type="domain" description="SusD-like N-terminal" evidence="8">
    <location>
        <begin position="97"/>
        <end position="223"/>
    </location>
</feature>
<evidence type="ECO:0000256" key="4">
    <source>
        <dbReference type="ARBA" id="ARBA00023136"/>
    </source>
</evidence>
<keyword evidence="10" id="KW-1185">Reference proteome</keyword>
<dbReference type="Pfam" id="PF07980">
    <property type="entry name" value="SusD_RagB"/>
    <property type="match status" value="1"/>
</dbReference>
<comment type="caution">
    <text evidence="9">The sequence shown here is derived from an EMBL/GenBank/DDBJ whole genome shotgun (WGS) entry which is preliminary data.</text>
</comment>
<dbReference type="Pfam" id="PF14322">
    <property type="entry name" value="SusD-like_3"/>
    <property type="match status" value="1"/>
</dbReference>
<dbReference type="Proteomes" id="UP001403385">
    <property type="component" value="Unassembled WGS sequence"/>
</dbReference>
<evidence type="ECO:0000259" key="7">
    <source>
        <dbReference type="Pfam" id="PF07980"/>
    </source>
</evidence>
<name>A0AAW9SGY8_9BACT</name>
<organism evidence="9 10">
    <name type="scientific">Rapidithrix thailandica</name>
    <dbReference type="NCBI Taxonomy" id="413964"/>
    <lineage>
        <taxon>Bacteria</taxon>
        <taxon>Pseudomonadati</taxon>
        <taxon>Bacteroidota</taxon>
        <taxon>Cytophagia</taxon>
        <taxon>Cytophagales</taxon>
        <taxon>Flammeovirgaceae</taxon>
        <taxon>Rapidithrix</taxon>
    </lineage>
</organism>
<protein>
    <submittedName>
        <fullName evidence="9">RagB/SusD family nutrient uptake outer membrane protein</fullName>
    </submittedName>
</protein>
<evidence type="ECO:0000256" key="2">
    <source>
        <dbReference type="ARBA" id="ARBA00006275"/>
    </source>
</evidence>
<evidence type="ECO:0000313" key="10">
    <source>
        <dbReference type="Proteomes" id="UP001403385"/>
    </source>
</evidence>
<gene>
    <name evidence="9" type="ORF">AAG747_19460</name>
</gene>
<evidence type="ECO:0000256" key="6">
    <source>
        <dbReference type="SAM" id="SignalP"/>
    </source>
</evidence>
<dbReference type="GO" id="GO:0009279">
    <property type="term" value="C:cell outer membrane"/>
    <property type="evidence" value="ECO:0007669"/>
    <property type="project" value="UniProtKB-SubCell"/>
</dbReference>
<evidence type="ECO:0000256" key="1">
    <source>
        <dbReference type="ARBA" id="ARBA00004442"/>
    </source>
</evidence>
<evidence type="ECO:0000313" key="9">
    <source>
        <dbReference type="EMBL" id="MEN7550106.1"/>
    </source>
</evidence>
<dbReference type="InterPro" id="IPR011990">
    <property type="entry name" value="TPR-like_helical_dom_sf"/>
</dbReference>
<comment type="subcellular location">
    <subcellularLocation>
        <location evidence="1">Cell outer membrane</location>
    </subcellularLocation>
</comment>
<keyword evidence="4" id="KW-0472">Membrane</keyword>
<dbReference type="RefSeq" id="WP_346822885.1">
    <property type="nucleotide sequence ID" value="NZ_JBDKWZ010000012.1"/>
</dbReference>
<feature type="domain" description="RagB/SusD" evidence="7">
    <location>
        <begin position="339"/>
        <end position="493"/>
    </location>
</feature>
<dbReference type="EMBL" id="JBDKWZ010000012">
    <property type="protein sequence ID" value="MEN7550106.1"/>
    <property type="molecule type" value="Genomic_DNA"/>
</dbReference>
<evidence type="ECO:0000259" key="8">
    <source>
        <dbReference type="Pfam" id="PF14322"/>
    </source>
</evidence>
<keyword evidence="5" id="KW-0998">Cell outer membrane</keyword>
<reference evidence="9 10" key="1">
    <citation type="submission" date="2024-04" db="EMBL/GenBank/DDBJ databases">
        <title>Novel genus in family Flammeovirgaceae.</title>
        <authorList>
            <person name="Nguyen T.H."/>
            <person name="Vuong T.Q."/>
            <person name="Le H."/>
            <person name="Kim S.-G."/>
        </authorList>
    </citation>
    <scope>NUCLEOTIDE SEQUENCE [LARGE SCALE GENOMIC DNA]</scope>
    <source>
        <strain evidence="9 10">JCM 23209</strain>
    </source>
</reference>
<feature type="chain" id="PRO_5043634263" evidence="6">
    <location>
        <begin position="22"/>
        <end position="494"/>
    </location>
</feature>
<dbReference type="InterPro" id="IPR012944">
    <property type="entry name" value="SusD_RagB_dom"/>
</dbReference>
<dbReference type="Gene3D" id="1.25.40.390">
    <property type="match status" value="1"/>
</dbReference>
<sequence length="494" mass="56147">MKIYNYKILTLIIGLALSFNACNLELEPADAISFDKMFSDEEGARAATLGNYSYLKDPYYIKYLMQMGEFPGDNVSLSGTTTDHLFYAYNYQHFPGMGNTTGFWRKSYQTIYGANQVIENIENGVSDELDQLKGENYFIRAMVHFDLVRLFGRPYAQDGGASLGVMIKDNTDVEDIPGRSTVKEVYDFVEGDLLRAVDLMGSSKSNAYASKEVAYALLARLYLYKEDNAKAIEYADKVINSGRYELVSTSNLPGYYRLDPEENSETIFAIKHIAVDDREWGSIGSMYYHGDGAGWGEMYASQTIRELLIPEDQRNSFIEPQYQYDEDDNIIVDDEGNPVLYERGGYPKYYINKFSYQDDIVTLSSPVILRLAEMYLTRAEANAKLGNDQEAIDDVNLIRERAGLTGANLYTVGDLKGHASVLDVVLEERRMELMFEAHRPFDVYRNNRTMNRDYPGTHLNGDGLKSISPDHPRVIYFIPEEEIGLNDKMKQNPT</sequence>
<dbReference type="AlphaFoldDB" id="A0AAW9SGY8"/>
<dbReference type="InterPro" id="IPR033985">
    <property type="entry name" value="SusD-like_N"/>
</dbReference>
<accession>A0AAW9SGY8</accession>